<evidence type="ECO:0000313" key="1">
    <source>
        <dbReference type="EMBL" id="KAH9696920.1"/>
    </source>
</evidence>
<keyword evidence="2" id="KW-1185">Reference proteome</keyword>
<protein>
    <submittedName>
        <fullName evidence="1">Integrase catalytic domain-containing protein</fullName>
    </submittedName>
</protein>
<dbReference type="EMBL" id="CM039177">
    <property type="protein sequence ID" value="KAH9696920.1"/>
    <property type="molecule type" value="Genomic_DNA"/>
</dbReference>
<organism evidence="1 2">
    <name type="scientific">Citrus sinensis</name>
    <name type="common">Sweet orange</name>
    <name type="synonym">Citrus aurantium var. sinensis</name>
    <dbReference type="NCBI Taxonomy" id="2711"/>
    <lineage>
        <taxon>Eukaryota</taxon>
        <taxon>Viridiplantae</taxon>
        <taxon>Streptophyta</taxon>
        <taxon>Embryophyta</taxon>
        <taxon>Tracheophyta</taxon>
        <taxon>Spermatophyta</taxon>
        <taxon>Magnoliopsida</taxon>
        <taxon>eudicotyledons</taxon>
        <taxon>Gunneridae</taxon>
        <taxon>Pentapetalae</taxon>
        <taxon>rosids</taxon>
        <taxon>malvids</taxon>
        <taxon>Sapindales</taxon>
        <taxon>Rutaceae</taxon>
        <taxon>Aurantioideae</taxon>
        <taxon>Citrus</taxon>
    </lineage>
</organism>
<dbReference type="Proteomes" id="UP000829398">
    <property type="component" value="Chromosome 8"/>
</dbReference>
<accession>A0ACB8IKT1</accession>
<evidence type="ECO:0000313" key="2">
    <source>
        <dbReference type="Proteomes" id="UP000829398"/>
    </source>
</evidence>
<gene>
    <name evidence="1" type="ORF">KPL71_023396</name>
</gene>
<sequence>MKTINNKAHNTIILHLSDEVLRKVAKERTASVLWAKLEELFLKKYLAKRFYMKRKLYTFSMKDETTLKDHLDEFNNLILDFENVNIVLKDKDIAMILLSSLLDSYEHFMDTLCLTVKSKLKKRNKEKKNNSQRDKAEKKKKKKKRKCYFYHKEGHYIKECFEKKKLEKIHKELTGKVVVAFEDERDSEGAYVLVHLFKTFESIDGGKVLLGNNLACKVAGIRTKSEALEKFKEWTTLMENQVGRKVKRLRIDNGLKFYSSEFEEFCKKHDIMRHKTMRHTPQQNGLAKRMNRTLIEKLINLQIRSWLEGVSSAEQPKFKARLVAKGFTQKKEVDFKEVFSPVVMHSSIRVLLAITASLDLELDQIDVKTTFLHGNLDEEIFMSQPEGFIKEGIKGKVCLLKKSLYACKLREEIEKLNDELSSEFGMKNLDYARKVLDIFGMLSFKPVFIPLAAHIKLSKQQEPTKEADVEYMMRIPYSSATGSIMYAMVCTRHDAAFGIGVVRINNETTGKVLGYVDSDFAGDLDKRRLVTGFVFILFGGVVSWKASLQSVVALLTTEAEYIALIEAVKEAKWLRGLVSELGLREEISTGVVDVVKISSEINPADMLTKPLPAIKFINSLNLIRVVSL</sequence>
<comment type="caution">
    <text evidence="1">The sequence shown here is derived from an EMBL/GenBank/DDBJ whole genome shotgun (WGS) entry which is preliminary data.</text>
</comment>
<name>A0ACB8IKT1_CITSI</name>
<reference evidence="2" key="1">
    <citation type="journal article" date="2023" name="Hortic. Res.">
        <title>A chromosome-level phased genome enabling allele-level studies in sweet orange: a case study on citrus Huanglongbing tolerance.</title>
        <authorList>
            <person name="Wu B."/>
            <person name="Yu Q."/>
            <person name="Deng Z."/>
            <person name="Duan Y."/>
            <person name="Luo F."/>
            <person name="Gmitter F. Jr."/>
        </authorList>
    </citation>
    <scope>NUCLEOTIDE SEQUENCE [LARGE SCALE GENOMIC DNA]</scope>
    <source>
        <strain evidence="2">cv. Valencia</strain>
    </source>
</reference>
<proteinExistence type="predicted"/>